<dbReference type="AlphaFoldDB" id="A0A6N6VVS9"/>
<dbReference type="Pfam" id="PF04965">
    <property type="entry name" value="GPW_gp25"/>
    <property type="match status" value="1"/>
</dbReference>
<sequence length="130" mass="15328">MMRLVEENYSFKDIHYSVKHNIDYILNTRNTLSVDEFLTLSRHHINSSNFGLPNINRLTLANESDKENLCLCIKKALNFFEPRFFNLEVTFQNYNKYKRIAQICASGKIDSENATINLFLHVSVWKFNCE</sequence>
<protein>
    <submittedName>
        <fullName evidence="2">Type VI secretion system baseplate subunit TssE</fullName>
    </submittedName>
</protein>
<dbReference type="RefSeq" id="WP_153419634.1">
    <property type="nucleotide sequence ID" value="NZ_WFLM01000002.1"/>
</dbReference>
<feature type="domain" description="IraD/Gp25-like" evidence="1">
    <location>
        <begin position="15"/>
        <end position="110"/>
    </location>
</feature>
<dbReference type="Proteomes" id="UP000437748">
    <property type="component" value="Unassembled WGS sequence"/>
</dbReference>
<dbReference type="EMBL" id="WFLM01000002">
    <property type="protein sequence ID" value="KAB8039964.1"/>
    <property type="molecule type" value="Genomic_DNA"/>
</dbReference>
<evidence type="ECO:0000313" key="3">
    <source>
        <dbReference type="Proteomes" id="UP000437748"/>
    </source>
</evidence>
<dbReference type="NCBIfam" id="TIGR03357">
    <property type="entry name" value="VI_zyme"/>
    <property type="match status" value="1"/>
</dbReference>
<gene>
    <name evidence="2" type="primary">tssE</name>
    <name evidence="2" type="ORF">GCL60_06795</name>
</gene>
<evidence type="ECO:0000313" key="2">
    <source>
        <dbReference type="EMBL" id="KAB8039964.1"/>
    </source>
</evidence>
<keyword evidence="3" id="KW-1185">Reference proteome</keyword>
<comment type="caution">
    <text evidence="2">The sequence shown here is derived from an EMBL/GenBank/DDBJ whole genome shotgun (WGS) entry which is preliminary data.</text>
</comment>
<evidence type="ECO:0000259" key="1">
    <source>
        <dbReference type="Pfam" id="PF04965"/>
    </source>
</evidence>
<organism evidence="2 3">
    <name type="scientific">Silvanigrella paludirubra</name>
    <dbReference type="NCBI Taxonomy" id="2499159"/>
    <lineage>
        <taxon>Bacteria</taxon>
        <taxon>Pseudomonadati</taxon>
        <taxon>Bdellovibrionota</taxon>
        <taxon>Oligoflexia</taxon>
        <taxon>Silvanigrellales</taxon>
        <taxon>Silvanigrellaceae</taxon>
        <taxon>Silvanigrella</taxon>
    </lineage>
</organism>
<proteinExistence type="predicted"/>
<dbReference type="InterPro" id="IPR007048">
    <property type="entry name" value="IraD/Gp25-like"/>
</dbReference>
<name>A0A6N6VVS9_9BACT</name>
<reference evidence="2 3" key="1">
    <citation type="submission" date="2019-10" db="EMBL/GenBank/DDBJ databases">
        <title>New species of Slilvanegrellaceae.</title>
        <authorList>
            <person name="Pitt A."/>
            <person name="Hahn M.W."/>
        </authorList>
    </citation>
    <scope>NUCLEOTIDE SEQUENCE [LARGE SCALE GENOMIC DNA]</scope>
    <source>
        <strain evidence="2 3">SP-Ram-0.45-NSY-1</strain>
    </source>
</reference>
<dbReference type="InterPro" id="IPR017737">
    <property type="entry name" value="TssE1-like"/>
</dbReference>
<dbReference type="SUPFAM" id="SSF160719">
    <property type="entry name" value="gpW/gp25-like"/>
    <property type="match status" value="1"/>
</dbReference>
<accession>A0A6N6VVS9</accession>